<dbReference type="PRINTS" id="PR00320">
    <property type="entry name" value="GPROTEINBRPT"/>
</dbReference>
<dbReference type="InterPro" id="IPR019775">
    <property type="entry name" value="WD40_repeat_CS"/>
</dbReference>
<dbReference type="PANTHER" id="PTHR19848:SF8">
    <property type="entry name" value="F-BOX AND WD REPEAT DOMAIN CONTAINING 7"/>
    <property type="match status" value="1"/>
</dbReference>
<protein>
    <submittedName>
        <fullName evidence="4">Tetratricopeptide</fullName>
    </submittedName>
</protein>
<name>A0A2K8SUC2_9NOSO</name>
<keyword evidence="5" id="KW-1185">Reference proteome</keyword>
<sequence>MFLQGHEDWVNSVAFSPDGQRIVSGSNDKTVRLWDVNGQPIGQPFVGHEDWVRSVAFSPDSQRIVSGSDDETIRIWDATTGDCLRVISYKFCAGLNITGVTGLTSAQRIALKLMGAIDNS</sequence>
<dbReference type="EMBL" id="CP024785">
    <property type="protein sequence ID" value="AUB39066.1"/>
    <property type="molecule type" value="Genomic_DNA"/>
</dbReference>
<dbReference type="PROSITE" id="PS00678">
    <property type="entry name" value="WD_REPEATS_1"/>
    <property type="match status" value="2"/>
</dbReference>
<proteinExistence type="predicted"/>
<dbReference type="InterPro" id="IPR036322">
    <property type="entry name" value="WD40_repeat_dom_sf"/>
</dbReference>
<dbReference type="AlphaFoldDB" id="A0A2K8SUC2"/>
<dbReference type="PROSITE" id="PS50082">
    <property type="entry name" value="WD_REPEATS_2"/>
    <property type="match status" value="2"/>
</dbReference>
<evidence type="ECO:0000256" key="2">
    <source>
        <dbReference type="ARBA" id="ARBA00022737"/>
    </source>
</evidence>
<dbReference type="Pfam" id="PF00400">
    <property type="entry name" value="WD40"/>
    <property type="match status" value="2"/>
</dbReference>
<dbReference type="PROSITE" id="PS50294">
    <property type="entry name" value="WD_REPEATS_REGION"/>
    <property type="match status" value="2"/>
</dbReference>
<gene>
    <name evidence="4" type="ORF">COO91_05054</name>
</gene>
<feature type="repeat" description="WD" evidence="3">
    <location>
        <begin position="45"/>
        <end position="86"/>
    </location>
</feature>
<dbReference type="InterPro" id="IPR015943">
    <property type="entry name" value="WD40/YVTN_repeat-like_dom_sf"/>
</dbReference>
<keyword evidence="1 3" id="KW-0853">WD repeat</keyword>
<feature type="repeat" description="WD" evidence="3">
    <location>
        <begin position="3"/>
        <end position="37"/>
    </location>
</feature>
<evidence type="ECO:0000313" key="4">
    <source>
        <dbReference type="EMBL" id="AUB39066.1"/>
    </source>
</evidence>
<evidence type="ECO:0000313" key="5">
    <source>
        <dbReference type="Proteomes" id="UP000232003"/>
    </source>
</evidence>
<dbReference type="SUPFAM" id="SSF50978">
    <property type="entry name" value="WD40 repeat-like"/>
    <property type="match status" value="1"/>
</dbReference>
<dbReference type="InterPro" id="IPR001680">
    <property type="entry name" value="WD40_rpt"/>
</dbReference>
<dbReference type="SMART" id="SM00320">
    <property type="entry name" value="WD40"/>
    <property type="match status" value="2"/>
</dbReference>
<organism evidence="4 5">
    <name type="scientific">Nostoc flagelliforme CCNUN1</name>
    <dbReference type="NCBI Taxonomy" id="2038116"/>
    <lineage>
        <taxon>Bacteria</taxon>
        <taxon>Bacillati</taxon>
        <taxon>Cyanobacteriota</taxon>
        <taxon>Cyanophyceae</taxon>
        <taxon>Nostocales</taxon>
        <taxon>Nostocaceae</taxon>
        <taxon>Nostoc</taxon>
    </lineage>
</organism>
<dbReference type="PANTHER" id="PTHR19848">
    <property type="entry name" value="WD40 REPEAT PROTEIN"/>
    <property type="match status" value="1"/>
</dbReference>
<dbReference type="Proteomes" id="UP000232003">
    <property type="component" value="Chromosome"/>
</dbReference>
<dbReference type="KEGG" id="nfl:COO91_05054"/>
<dbReference type="Gene3D" id="2.130.10.10">
    <property type="entry name" value="YVTN repeat-like/Quinoprotein amine dehydrogenase"/>
    <property type="match status" value="1"/>
</dbReference>
<dbReference type="InterPro" id="IPR020472">
    <property type="entry name" value="WD40_PAC1"/>
</dbReference>
<reference evidence="4 5" key="1">
    <citation type="submission" date="2017-11" db="EMBL/GenBank/DDBJ databases">
        <title>Complete genome of a free-living desiccation-tolerant cyanobacterium and its photosynthetic adaptation to extreme terrestrial habitat.</title>
        <authorList>
            <person name="Shang J."/>
        </authorList>
    </citation>
    <scope>NUCLEOTIDE SEQUENCE [LARGE SCALE GENOMIC DNA]</scope>
    <source>
        <strain evidence="4 5">CCNUN1</strain>
    </source>
</reference>
<evidence type="ECO:0000256" key="1">
    <source>
        <dbReference type="ARBA" id="ARBA00022574"/>
    </source>
</evidence>
<accession>A0A2K8SUC2</accession>
<evidence type="ECO:0000256" key="3">
    <source>
        <dbReference type="PROSITE-ProRule" id="PRU00221"/>
    </source>
</evidence>
<keyword evidence="2" id="KW-0677">Repeat</keyword>